<evidence type="ECO:0000313" key="8">
    <source>
        <dbReference type="Proteomes" id="UP001474421"/>
    </source>
</evidence>
<dbReference type="InterPro" id="IPR051065">
    <property type="entry name" value="Ras-related_GTPase"/>
</dbReference>
<dbReference type="Gene3D" id="3.40.50.300">
    <property type="entry name" value="P-loop containing nucleotide triphosphate hydrolases"/>
    <property type="match status" value="1"/>
</dbReference>
<dbReference type="InterPro" id="IPR001806">
    <property type="entry name" value="Small_GTPase"/>
</dbReference>
<dbReference type="AlphaFoldDB" id="A0AAW1ANG8"/>
<dbReference type="GO" id="GO:0003925">
    <property type="term" value="F:G protein activity"/>
    <property type="evidence" value="ECO:0007669"/>
    <property type="project" value="UniProtKB-EC"/>
</dbReference>
<comment type="catalytic activity">
    <reaction evidence="6">
        <text>GTP + H2O = GDP + phosphate + H(+)</text>
        <dbReference type="Rhea" id="RHEA:19669"/>
        <dbReference type="ChEBI" id="CHEBI:15377"/>
        <dbReference type="ChEBI" id="CHEBI:15378"/>
        <dbReference type="ChEBI" id="CHEBI:37565"/>
        <dbReference type="ChEBI" id="CHEBI:43474"/>
        <dbReference type="ChEBI" id="CHEBI:58189"/>
        <dbReference type="EC" id="3.6.5.2"/>
    </reaction>
</comment>
<comment type="similarity">
    <text evidence="1">Belongs to the small GTPase superfamily. Ras family.</text>
</comment>
<keyword evidence="4" id="KW-0378">Hydrolase</keyword>
<reference evidence="7 8" key="1">
    <citation type="journal article" date="2024" name="Proc. Natl. Acad. Sci. U.S.A.">
        <title>The genetic regulatory architecture and epigenomic basis for age-related changes in rattlesnake venom.</title>
        <authorList>
            <person name="Hogan M.P."/>
            <person name="Holding M.L."/>
            <person name="Nystrom G.S."/>
            <person name="Colston T.J."/>
            <person name="Bartlett D.A."/>
            <person name="Mason A.J."/>
            <person name="Ellsworth S.A."/>
            <person name="Rautsaw R.M."/>
            <person name="Lawrence K.C."/>
            <person name="Strickland J.L."/>
            <person name="He B."/>
            <person name="Fraser P."/>
            <person name="Margres M.J."/>
            <person name="Gilbert D.M."/>
            <person name="Gibbs H.L."/>
            <person name="Parkinson C.L."/>
            <person name="Rokyta D.R."/>
        </authorList>
    </citation>
    <scope>NUCLEOTIDE SEQUENCE [LARGE SCALE GENOMIC DNA]</scope>
    <source>
        <strain evidence="7">DRR0105</strain>
    </source>
</reference>
<comment type="caution">
    <text evidence="7">The sequence shown here is derived from an EMBL/GenBank/DDBJ whole genome shotgun (WGS) entry which is preliminary data.</text>
</comment>
<dbReference type="PANTHER" id="PTHR45704">
    <property type="entry name" value="RAS-LIKE FAMILY MEMBER 11"/>
    <property type="match status" value="1"/>
</dbReference>
<keyword evidence="8" id="KW-1185">Reference proteome</keyword>
<dbReference type="PROSITE" id="PS51419">
    <property type="entry name" value="RAB"/>
    <property type="match status" value="1"/>
</dbReference>
<keyword evidence="5" id="KW-0342">GTP-binding</keyword>
<gene>
    <name evidence="7" type="ORF">NXF25_018619</name>
</gene>
<evidence type="ECO:0000256" key="2">
    <source>
        <dbReference type="ARBA" id="ARBA00011984"/>
    </source>
</evidence>
<evidence type="ECO:0000256" key="4">
    <source>
        <dbReference type="ARBA" id="ARBA00022801"/>
    </source>
</evidence>
<dbReference type="InterPro" id="IPR005225">
    <property type="entry name" value="Small_GTP-bd"/>
</dbReference>
<dbReference type="Pfam" id="PF00071">
    <property type="entry name" value="Ras"/>
    <property type="match status" value="1"/>
</dbReference>
<dbReference type="EMBL" id="JAOTOJ010000019">
    <property type="protein sequence ID" value="KAK9391289.1"/>
    <property type="molecule type" value="Genomic_DNA"/>
</dbReference>
<evidence type="ECO:0000256" key="1">
    <source>
        <dbReference type="ARBA" id="ARBA00008344"/>
    </source>
</evidence>
<organism evidence="7 8">
    <name type="scientific">Crotalus adamanteus</name>
    <name type="common">Eastern diamondback rattlesnake</name>
    <dbReference type="NCBI Taxonomy" id="8729"/>
    <lineage>
        <taxon>Eukaryota</taxon>
        <taxon>Metazoa</taxon>
        <taxon>Chordata</taxon>
        <taxon>Craniata</taxon>
        <taxon>Vertebrata</taxon>
        <taxon>Euteleostomi</taxon>
        <taxon>Lepidosauria</taxon>
        <taxon>Squamata</taxon>
        <taxon>Bifurcata</taxon>
        <taxon>Unidentata</taxon>
        <taxon>Episquamata</taxon>
        <taxon>Toxicofera</taxon>
        <taxon>Serpentes</taxon>
        <taxon>Colubroidea</taxon>
        <taxon>Viperidae</taxon>
        <taxon>Crotalinae</taxon>
        <taxon>Crotalus</taxon>
    </lineage>
</organism>
<sequence length="279" mass="31161">MLREGIHHKALTSELAGRPAARGQPDSSGSRWRVQVRFCSAPLCSPARPAAVPPSLFAMLVHLKTAFRQAGKMSQGILPKLEANVLVLGAEKVGKSALTVRFLTRRFIGEYGNIESIYNHHMKVAGQRASFSIWDSACPQVASLQSCLNKKQLHWADGFIIVYSICDRASFAFARHQLHWLRRSKRRNGTRRAPIVLVGNKRDLQHQRAVSSEEGRLLALSTNSGFFEISTAETYHGSLVVFNELLNLVQDSKRFTKKTVGIREIVRSVSAIFGRRRAD</sequence>
<name>A0AAW1ANG8_CROAD</name>
<dbReference type="Proteomes" id="UP001474421">
    <property type="component" value="Unassembled WGS sequence"/>
</dbReference>
<evidence type="ECO:0000256" key="5">
    <source>
        <dbReference type="ARBA" id="ARBA00023134"/>
    </source>
</evidence>
<keyword evidence="3" id="KW-0547">Nucleotide-binding</keyword>
<dbReference type="EC" id="3.6.5.2" evidence="2"/>
<evidence type="ECO:0000313" key="7">
    <source>
        <dbReference type="EMBL" id="KAK9391289.1"/>
    </source>
</evidence>
<dbReference type="SMART" id="SM00173">
    <property type="entry name" value="RAS"/>
    <property type="match status" value="1"/>
</dbReference>
<accession>A0AAW1ANG8</accession>
<dbReference type="NCBIfam" id="TIGR00231">
    <property type="entry name" value="small_GTP"/>
    <property type="match status" value="1"/>
</dbReference>
<evidence type="ECO:0000256" key="6">
    <source>
        <dbReference type="ARBA" id="ARBA00048098"/>
    </source>
</evidence>
<dbReference type="PROSITE" id="PS51421">
    <property type="entry name" value="RAS"/>
    <property type="match status" value="1"/>
</dbReference>
<protein>
    <recommendedName>
        <fullName evidence="2">small monomeric GTPase</fullName>
        <ecNumber evidence="2">3.6.5.2</ecNumber>
    </recommendedName>
</protein>
<dbReference type="GO" id="GO:0005525">
    <property type="term" value="F:GTP binding"/>
    <property type="evidence" value="ECO:0007669"/>
    <property type="project" value="UniProtKB-KW"/>
</dbReference>
<dbReference type="SUPFAM" id="SSF52540">
    <property type="entry name" value="P-loop containing nucleoside triphosphate hydrolases"/>
    <property type="match status" value="1"/>
</dbReference>
<dbReference type="InterPro" id="IPR027417">
    <property type="entry name" value="P-loop_NTPase"/>
</dbReference>
<dbReference type="SMART" id="SM00175">
    <property type="entry name" value="RAB"/>
    <property type="match status" value="1"/>
</dbReference>
<evidence type="ECO:0000256" key="3">
    <source>
        <dbReference type="ARBA" id="ARBA00022741"/>
    </source>
</evidence>
<dbReference type="PRINTS" id="PR00449">
    <property type="entry name" value="RASTRNSFRMNG"/>
</dbReference>
<proteinExistence type="inferred from homology"/>